<dbReference type="SUPFAM" id="SSF100950">
    <property type="entry name" value="NagB/RpiA/CoA transferase-like"/>
    <property type="match status" value="1"/>
</dbReference>
<comment type="function">
    <text evidence="2 7">Hydrolysis of 6-phosphogluconolactone to 6-phosphogluconate.</text>
</comment>
<comment type="caution">
    <text evidence="9">The sequence shown here is derived from an EMBL/GenBank/DDBJ whole genome shotgun (WGS) entry which is preliminary data.</text>
</comment>
<proteinExistence type="inferred from homology"/>
<reference evidence="9 10" key="1">
    <citation type="submission" date="2017-01" db="EMBL/GenBank/DDBJ databases">
        <title>Genome Analysis of Deinococcus marmoris KOPRI26562.</title>
        <authorList>
            <person name="Kim J.H."/>
            <person name="Oh H.-M."/>
        </authorList>
    </citation>
    <scope>NUCLEOTIDE SEQUENCE [LARGE SCALE GENOMIC DNA]</scope>
    <source>
        <strain evidence="9 10">KOPRI26562</strain>
    </source>
</reference>
<dbReference type="InterPro" id="IPR037171">
    <property type="entry name" value="NagB/RpiA_transferase-like"/>
</dbReference>
<dbReference type="PANTHER" id="PTHR11054">
    <property type="entry name" value="6-PHOSPHOGLUCONOLACTONASE"/>
    <property type="match status" value="1"/>
</dbReference>
<protein>
    <recommendedName>
        <fullName evidence="6 7">6-phosphogluconolactonase</fullName>
        <shortName evidence="7">6PGL</shortName>
        <ecNumber evidence="5 7">3.1.1.31</ecNumber>
    </recommendedName>
</protein>
<dbReference type="InterPro" id="IPR039104">
    <property type="entry name" value="6PGL"/>
</dbReference>
<evidence type="ECO:0000256" key="2">
    <source>
        <dbReference type="ARBA" id="ARBA00002681"/>
    </source>
</evidence>
<evidence type="ECO:0000256" key="6">
    <source>
        <dbReference type="ARBA" id="ARBA00020337"/>
    </source>
</evidence>
<dbReference type="EC" id="3.1.1.31" evidence="5 7"/>
<dbReference type="STRING" id="249408.BOO71_0012202"/>
<dbReference type="InterPro" id="IPR006148">
    <property type="entry name" value="Glc/Gal-6P_isomerase"/>
</dbReference>
<evidence type="ECO:0000259" key="8">
    <source>
        <dbReference type="Pfam" id="PF01182"/>
    </source>
</evidence>
<feature type="domain" description="Glucosamine/galactosamine-6-phosphate isomerase" evidence="8">
    <location>
        <begin position="13"/>
        <end position="213"/>
    </location>
</feature>
<organism evidence="9 10">
    <name type="scientific">Deinococcus marmoris</name>
    <dbReference type="NCBI Taxonomy" id="249408"/>
    <lineage>
        <taxon>Bacteria</taxon>
        <taxon>Thermotogati</taxon>
        <taxon>Deinococcota</taxon>
        <taxon>Deinococci</taxon>
        <taxon>Deinococcales</taxon>
        <taxon>Deinococcaceae</taxon>
        <taxon>Deinococcus</taxon>
    </lineage>
</organism>
<comment type="catalytic activity">
    <reaction evidence="1 7">
        <text>6-phospho-D-glucono-1,5-lactone + H2O = 6-phospho-D-gluconate + H(+)</text>
        <dbReference type="Rhea" id="RHEA:12556"/>
        <dbReference type="ChEBI" id="CHEBI:15377"/>
        <dbReference type="ChEBI" id="CHEBI:15378"/>
        <dbReference type="ChEBI" id="CHEBI:57955"/>
        <dbReference type="ChEBI" id="CHEBI:58759"/>
        <dbReference type="EC" id="3.1.1.31"/>
    </reaction>
</comment>
<evidence type="ECO:0000313" key="9">
    <source>
        <dbReference type="EMBL" id="OLV16357.1"/>
    </source>
</evidence>
<dbReference type="GO" id="GO:0005975">
    <property type="term" value="P:carbohydrate metabolic process"/>
    <property type="evidence" value="ECO:0007669"/>
    <property type="project" value="UniProtKB-UniRule"/>
</dbReference>
<dbReference type="GO" id="GO:0017057">
    <property type="term" value="F:6-phosphogluconolactonase activity"/>
    <property type="evidence" value="ECO:0007669"/>
    <property type="project" value="UniProtKB-UniRule"/>
</dbReference>
<evidence type="ECO:0000256" key="1">
    <source>
        <dbReference type="ARBA" id="ARBA00000832"/>
    </source>
</evidence>
<comment type="pathway">
    <text evidence="3 7">Carbohydrate degradation; pentose phosphate pathway; D-ribulose 5-phosphate from D-glucose 6-phosphate (oxidative stage): step 2/3.</text>
</comment>
<dbReference type="Gene3D" id="3.40.50.1360">
    <property type="match status" value="1"/>
</dbReference>
<dbReference type="NCBIfam" id="TIGR01198">
    <property type="entry name" value="pgl"/>
    <property type="match status" value="1"/>
</dbReference>
<keyword evidence="10" id="KW-1185">Reference proteome</keyword>
<evidence type="ECO:0000256" key="3">
    <source>
        <dbReference type="ARBA" id="ARBA00004961"/>
    </source>
</evidence>
<name>A0A1U7NTX7_9DEIO</name>
<keyword evidence="7" id="KW-0378">Hydrolase</keyword>
<comment type="similarity">
    <text evidence="4 7">Belongs to the glucosamine/galactosamine-6-phosphate isomerase family. 6-phosphogluconolactonase subfamily.</text>
</comment>
<gene>
    <name evidence="7" type="primary">pgl</name>
    <name evidence="9" type="ORF">BOO71_0012202</name>
</gene>
<evidence type="ECO:0000256" key="5">
    <source>
        <dbReference type="ARBA" id="ARBA00013198"/>
    </source>
</evidence>
<accession>A0A1U7NTX7</accession>
<dbReference type="Pfam" id="PF01182">
    <property type="entry name" value="Glucosamine_iso"/>
    <property type="match status" value="1"/>
</dbReference>
<dbReference type="PANTHER" id="PTHR11054:SF0">
    <property type="entry name" value="6-PHOSPHOGLUCONOLACTONASE"/>
    <property type="match status" value="1"/>
</dbReference>
<evidence type="ECO:0000313" key="10">
    <source>
        <dbReference type="Proteomes" id="UP000186607"/>
    </source>
</evidence>
<dbReference type="AlphaFoldDB" id="A0A1U7NTX7"/>
<sequence length="229" mass="24527">MKGAAMNLRVFPTAQAAADAAAEAFARAAREAVTARGAFHVALSGGSTPRLMYATLRDLPDIPWKAVHIYFGDERSVGPESQDSNYGTAQRELLSYVPVPASQIHRMEGERRPLEEAAAAYAALLPERLDVNLLGMGDDGHTASLFPGTAALDAGERVVANWVPQQDTGRLTMTFPEINAARQRWLLVAGGKKAEALADVQAGRGDHPVARLHDPVWFVDTAATGKLES</sequence>
<dbReference type="EMBL" id="MSTI01000145">
    <property type="protein sequence ID" value="OLV16357.1"/>
    <property type="molecule type" value="Genomic_DNA"/>
</dbReference>
<evidence type="ECO:0000256" key="4">
    <source>
        <dbReference type="ARBA" id="ARBA00010662"/>
    </source>
</evidence>
<dbReference type="CDD" id="cd01400">
    <property type="entry name" value="6PGL"/>
    <property type="match status" value="1"/>
</dbReference>
<dbReference type="GO" id="GO:0006098">
    <property type="term" value="P:pentose-phosphate shunt"/>
    <property type="evidence" value="ECO:0007669"/>
    <property type="project" value="UniProtKB-UniPathway"/>
</dbReference>
<dbReference type="Proteomes" id="UP000186607">
    <property type="component" value="Unassembled WGS sequence"/>
</dbReference>
<dbReference type="UniPathway" id="UPA00115">
    <property type="reaction ID" value="UER00409"/>
</dbReference>
<dbReference type="InterPro" id="IPR005900">
    <property type="entry name" value="6-phosphogluconolactonase_DevB"/>
</dbReference>
<evidence type="ECO:0000256" key="7">
    <source>
        <dbReference type="RuleBase" id="RU365095"/>
    </source>
</evidence>